<evidence type="ECO:0000313" key="2">
    <source>
        <dbReference type="Proteomes" id="UP000216475"/>
    </source>
</evidence>
<dbReference type="EMBL" id="NPBH01000020">
    <property type="protein sequence ID" value="PAE08372.1"/>
    <property type="molecule type" value="Genomic_DNA"/>
</dbReference>
<organism evidence="1 2">
    <name type="scientific">Terribacillus saccharophilus</name>
    <dbReference type="NCBI Taxonomy" id="361277"/>
    <lineage>
        <taxon>Bacteria</taxon>
        <taxon>Bacillati</taxon>
        <taxon>Bacillota</taxon>
        <taxon>Bacilli</taxon>
        <taxon>Bacillales</taxon>
        <taxon>Bacillaceae</taxon>
        <taxon>Terribacillus</taxon>
    </lineage>
</organism>
<protein>
    <submittedName>
        <fullName evidence="1">Uncharacterized protein</fullName>
    </submittedName>
</protein>
<reference evidence="1 2" key="1">
    <citation type="submission" date="2017-07" db="EMBL/GenBank/DDBJ databases">
        <title>Isolation and whole genome analysis of endospore-forming bacteria from heroin.</title>
        <authorList>
            <person name="Kalinowski J."/>
            <person name="Ahrens B."/>
            <person name="Al-Dilaimi A."/>
            <person name="Winkler A."/>
            <person name="Wibberg D."/>
            <person name="Schleenbecker U."/>
            <person name="Ruckert C."/>
            <person name="Wolfel R."/>
            <person name="Grass G."/>
        </authorList>
    </citation>
    <scope>NUCLEOTIDE SEQUENCE [LARGE SCALE GENOMIC DNA]</scope>
    <source>
        <strain evidence="1 2">7509</strain>
    </source>
</reference>
<accession>A0A268HES1</accession>
<name>A0A268HES1_9BACI</name>
<gene>
    <name evidence="1" type="ORF">CHI12_06580</name>
</gene>
<sequence length="59" mass="6843">MTKGDKAFFIDEGQHYPCFPVTSYLFYAGEYGLLEFSKQGNAQIMTIQGAWHYTHMNEE</sequence>
<proteinExistence type="predicted"/>
<comment type="caution">
    <text evidence="1">The sequence shown here is derived from an EMBL/GenBank/DDBJ whole genome shotgun (WGS) entry which is preliminary data.</text>
</comment>
<dbReference type="AlphaFoldDB" id="A0A268HES1"/>
<evidence type="ECO:0000313" key="1">
    <source>
        <dbReference type="EMBL" id="PAE08372.1"/>
    </source>
</evidence>
<dbReference type="Proteomes" id="UP000216475">
    <property type="component" value="Unassembled WGS sequence"/>
</dbReference>